<sequence length="50" mass="5267">MIDKVPSRLFGAADFPYGTARAPTALGASGETASAAHVQLFRASYLRLNV</sequence>
<evidence type="ECO:0000313" key="1">
    <source>
        <dbReference type="EMBL" id="MBB4004791.1"/>
    </source>
</evidence>
<dbReference type="AlphaFoldDB" id="A0A7W6HGI4"/>
<dbReference type="EMBL" id="JACIEM010000005">
    <property type="protein sequence ID" value="MBB4004791.1"/>
    <property type="molecule type" value="Genomic_DNA"/>
</dbReference>
<proteinExistence type="predicted"/>
<keyword evidence="2" id="KW-1185">Reference proteome</keyword>
<dbReference type="Proteomes" id="UP000588647">
    <property type="component" value="Unassembled WGS sequence"/>
</dbReference>
<dbReference type="RefSeq" id="WP_183210362.1">
    <property type="nucleotide sequence ID" value="NZ_JAAAMM010000005.1"/>
</dbReference>
<evidence type="ECO:0000313" key="2">
    <source>
        <dbReference type="Proteomes" id="UP000588647"/>
    </source>
</evidence>
<name>A0A7W6HGI4_9HYPH</name>
<accession>A0A7W6HGI4</accession>
<comment type="caution">
    <text evidence="1">The sequence shown here is derived from an EMBL/GenBank/DDBJ whole genome shotgun (WGS) entry which is preliminary data.</text>
</comment>
<reference evidence="1 2" key="1">
    <citation type="submission" date="2020-08" db="EMBL/GenBank/DDBJ databases">
        <title>Genomic Encyclopedia of Type Strains, Phase IV (KMG-IV): sequencing the most valuable type-strain genomes for metagenomic binning, comparative biology and taxonomic classification.</title>
        <authorList>
            <person name="Goeker M."/>
        </authorList>
    </citation>
    <scope>NUCLEOTIDE SEQUENCE [LARGE SCALE GENOMIC DNA]</scope>
    <source>
        <strain evidence="1 2">DSM 103570</strain>
    </source>
</reference>
<gene>
    <name evidence="1" type="ORF">GGR03_003886</name>
</gene>
<organism evidence="1 2">
    <name type="scientific">Aurantimonas endophytica</name>
    <dbReference type="NCBI Taxonomy" id="1522175"/>
    <lineage>
        <taxon>Bacteria</taxon>
        <taxon>Pseudomonadati</taxon>
        <taxon>Pseudomonadota</taxon>
        <taxon>Alphaproteobacteria</taxon>
        <taxon>Hyphomicrobiales</taxon>
        <taxon>Aurantimonadaceae</taxon>
        <taxon>Aurantimonas</taxon>
    </lineage>
</organism>
<protein>
    <submittedName>
        <fullName evidence="1">Uncharacterized protein</fullName>
    </submittedName>
</protein>